<accession>A0A2H0NC32</accession>
<dbReference type="InterPro" id="IPR005907">
    <property type="entry name" value="G1P_thy_trans_s"/>
</dbReference>
<evidence type="ECO:0000313" key="11">
    <source>
        <dbReference type="Proteomes" id="UP000230564"/>
    </source>
</evidence>
<reference evidence="10 11" key="1">
    <citation type="submission" date="2017-09" db="EMBL/GenBank/DDBJ databases">
        <title>Depth-based differentiation of microbial function through sediment-hosted aquifers and enrichment of novel symbionts in the deep terrestrial subsurface.</title>
        <authorList>
            <person name="Probst A.J."/>
            <person name="Ladd B."/>
            <person name="Jarett J.K."/>
            <person name="Geller-Mcgrath D.E."/>
            <person name="Sieber C.M."/>
            <person name="Emerson J.B."/>
            <person name="Anantharaman K."/>
            <person name="Thomas B.C."/>
            <person name="Malmstrom R."/>
            <person name="Stieglmeier M."/>
            <person name="Klingl A."/>
            <person name="Woyke T."/>
            <person name="Ryan C.M."/>
            <person name="Banfield J.F."/>
        </authorList>
    </citation>
    <scope>NUCLEOTIDE SEQUENCE [LARGE SCALE GENOMIC DNA]</scope>
    <source>
        <strain evidence="10">CG11_big_fil_rev_8_21_14_0_20_36_20</strain>
    </source>
</reference>
<evidence type="ECO:0000256" key="3">
    <source>
        <dbReference type="ARBA" id="ARBA00012461"/>
    </source>
</evidence>
<dbReference type="EC" id="2.7.7.24" evidence="3"/>
<dbReference type="Pfam" id="PF00483">
    <property type="entry name" value="NTP_transferase"/>
    <property type="match status" value="1"/>
</dbReference>
<organism evidence="10 11">
    <name type="scientific">Candidatus Komeilibacteria bacterium CG11_big_fil_rev_8_21_14_0_20_36_20</name>
    <dbReference type="NCBI Taxonomy" id="1974477"/>
    <lineage>
        <taxon>Bacteria</taxon>
        <taxon>Candidatus Komeiliibacteriota</taxon>
    </lineage>
</organism>
<sequence>MRGIILAGGSGTRLHPLTRVTSKQLLPIYDKPMVFYPLQTLIDSGIEDILLISDPVNIGNFVKLLGSGKDFNIKITYEVQDKPEGLAQAFLIGENFIGNNNVTMILGDNLFTGNENFLKNVIQNFKNGAHIFLKEIEDPRASGVPEFDQQGNIISIEEKPKNPKSNFAISGLYVYDQTVVAKAKTLKPSARGELEIVDLHNLYLKEDNLKHSVYQGYWLDTGTFDSLLAASNKIAELSKKNN</sequence>
<comment type="similarity">
    <text evidence="2">Belongs to the glucose-1-phosphate thymidylyltransferase family.</text>
</comment>
<evidence type="ECO:0000256" key="6">
    <source>
        <dbReference type="ARBA" id="ARBA00022723"/>
    </source>
</evidence>
<gene>
    <name evidence="10" type="ORF">COV55_04085</name>
</gene>
<evidence type="ECO:0000256" key="4">
    <source>
        <dbReference type="ARBA" id="ARBA00022679"/>
    </source>
</evidence>
<keyword evidence="4" id="KW-0808">Transferase</keyword>
<dbReference type="Gene3D" id="3.90.550.10">
    <property type="entry name" value="Spore Coat Polysaccharide Biosynthesis Protein SpsA, Chain A"/>
    <property type="match status" value="1"/>
</dbReference>
<keyword evidence="10" id="KW-0946">Virion</keyword>
<comment type="catalytic activity">
    <reaction evidence="8">
        <text>dTTP + alpha-D-glucose 1-phosphate + H(+) = dTDP-alpha-D-glucose + diphosphate</text>
        <dbReference type="Rhea" id="RHEA:15225"/>
        <dbReference type="ChEBI" id="CHEBI:15378"/>
        <dbReference type="ChEBI" id="CHEBI:33019"/>
        <dbReference type="ChEBI" id="CHEBI:37568"/>
        <dbReference type="ChEBI" id="CHEBI:57477"/>
        <dbReference type="ChEBI" id="CHEBI:58601"/>
        <dbReference type="EC" id="2.7.7.24"/>
    </reaction>
</comment>
<keyword evidence="6" id="KW-0479">Metal-binding</keyword>
<comment type="cofactor">
    <cofactor evidence="1">
        <name>Mg(2+)</name>
        <dbReference type="ChEBI" id="CHEBI:18420"/>
    </cofactor>
</comment>
<dbReference type="AlphaFoldDB" id="A0A2H0NC32"/>
<dbReference type="PANTHER" id="PTHR43532">
    <property type="entry name" value="GLUCOSE-1-PHOSPHATE THYMIDYLYLTRANSFERASE"/>
    <property type="match status" value="1"/>
</dbReference>
<keyword evidence="7" id="KW-0460">Magnesium</keyword>
<protein>
    <recommendedName>
        <fullName evidence="3">glucose-1-phosphate thymidylyltransferase</fullName>
        <ecNumber evidence="3">2.7.7.24</ecNumber>
    </recommendedName>
</protein>
<dbReference type="SUPFAM" id="SSF53448">
    <property type="entry name" value="Nucleotide-diphospho-sugar transferases"/>
    <property type="match status" value="1"/>
</dbReference>
<name>A0A2H0NC32_9BACT</name>
<evidence type="ECO:0000256" key="7">
    <source>
        <dbReference type="ARBA" id="ARBA00022842"/>
    </source>
</evidence>
<dbReference type="GO" id="GO:0008879">
    <property type="term" value="F:glucose-1-phosphate thymidylyltransferase activity"/>
    <property type="evidence" value="ECO:0007669"/>
    <property type="project" value="UniProtKB-EC"/>
</dbReference>
<dbReference type="EMBL" id="PCWQ01000013">
    <property type="protein sequence ID" value="PIR06437.1"/>
    <property type="molecule type" value="Genomic_DNA"/>
</dbReference>
<evidence type="ECO:0000256" key="8">
    <source>
        <dbReference type="ARBA" id="ARBA00049336"/>
    </source>
</evidence>
<evidence type="ECO:0000256" key="5">
    <source>
        <dbReference type="ARBA" id="ARBA00022695"/>
    </source>
</evidence>
<keyword evidence="5" id="KW-0548">Nucleotidyltransferase</keyword>
<proteinExistence type="inferred from homology"/>
<evidence type="ECO:0000259" key="9">
    <source>
        <dbReference type="Pfam" id="PF00483"/>
    </source>
</evidence>
<evidence type="ECO:0000256" key="2">
    <source>
        <dbReference type="ARBA" id="ARBA00010480"/>
    </source>
</evidence>
<dbReference type="InterPro" id="IPR005835">
    <property type="entry name" value="NTP_transferase_dom"/>
</dbReference>
<feature type="domain" description="Nucleotidyl transferase" evidence="9">
    <location>
        <begin position="3"/>
        <end position="235"/>
    </location>
</feature>
<dbReference type="Proteomes" id="UP000230564">
    <property type="component" value="Unassembled WGS sequence"/>
</dbReference>
<dbReference type="InterPro" id="IPR029044">
    <property type="entry name" value="Nucleotide-diphossugar_trans"/>
</dbReference>
<evidence type="ECO:0000256" key="1">
    <source>
        <dbReference type="ARBA" id="ARBA00001946"/>
    </source>
</evidence>
<dbReference type="PANTHER" id="PTHR43532:SF1">
    <property type="entry name" value="GLUCOSE-1-PHOSPHATE THYMIDYLYLTRANSFERASE 1"/>
    <property type="match status" value="1"/>
</dbReference>
<evidence type="ECO:0000313" key="10">
    <source>
        <dbReference type="EMBL" id="PIR06437.1"/>
    </source>
</evidence>
<comment type="caution">
    <text evidence="10">The sequence shown here is derived from an EMBL/GenBank/DDBJ whole genome shotgun (WGS) entry which is preliminary data.</text>
</comment>
<keyword evidence="10" id="KW-0167">Capsid protein</keyword>
<dbReference type="GO" id="GO:0046872">
    <property type="term" value="F:metal ion binding"/>
    <property type="evidence" value="ECO:0007669"/>
    <property type="project" value="UniProtKB-KW"/>
</dbReference>